<protein>
    <submittedName>
        <fullName evidence="1">Uncharacterized protein</fullName>
    </submittedName>
</protein>
<dbReference type="Proteomes" id="UP000605670">
    <property type="component" value="Unassembled WGS sequence"/>
</dbReference>
<keyword evidence="2" id="KW-1185">Reference proteome</keyword>
<proteinExistence type="predicted"/>
<dbReference type="AlphaFoldDB" id="A0A917F493"/>
<evidence type="ECO:0000313" key="1">
    <source>
        <dbReference type="EMBL" id="GGF48939.1"/>
    </source>
</evidence>
<gene>
    <name evidence="1" type="ORF">GCM10011366_15980</name>
</gene>
<name>A0A917F493_9MICO</name>
<dbReference type="EMBL" id="BMEM01000002">
    <property type="protein sequence ID" value="GGF48939.1"/>
    <property type="molecule type" value="Genomic_DNA"/>
</dbReference>
<accession>A0A917F493</accession>
<sequence length="58" mass="5975">MSRPVRRVLSLRAVAGTAEVATIHLGRPLPVASSGLPVRSGGQPSDAHCLALLQVGFT</sequence>
<reference evidence="1" key="2">
    <citation type="submission" date="2020-09" db="EMBL/GenBank/DDBJ databases">
        <authorList>
            <person name="Sun Q."/>
            <person name="Zhou Y."/>
        </authorList>
    </citation>
    <scope>NUCLEOTIDE SEQUENCE</scope>
    <source>
        <strain evidence="1">CGMCC 1.12160</strain>
    </source>
</reference>
<organism evidence="1 2">
    <name type="scientific">Ornithinimicrobium tianjinense</name>
    <dbReference type="NCBI Taxonomy" id="1195761"/>
    <lineage>
        <taxon>Bacteria</taxon>
        <taxon>Bacillati</taxon>
        <taxon>Actinomycetota</taxon>
        <taxon>Actinomycetes</taxon>
        <taxon>Micrococcales</taxon>
        <taxon>Ornithinimicrobiaceae</taxon>
        <taxon>Ornithinimicrobium</taxon>
    </lineage>
</organism>
<reference evidence="1" key="1">
    <citation type="journal article" date="2014" name="Int. J. Syst. Evol. Microbiol.">
        <title>Complete genome sequence of Corynebacterium casei LMG S-19264T (=DSM 44701T), isolated from a smear-ripened cheese.</title>
        <authorList>
            <consortium name="US DOE Joint Genome Institute (JGI-PGF)"/>
            <person name="Walter F."/>
            <person name="Albersmeier A."/>
            <person name="Kalinowski J."/>
            <person name="Ruckert C."/>
        </authorList>
    </citation>
    <scope>NUCLEOTIDE SEQUENCE</scope>
    <source>
        <strain evidence="1">CGMCC 1.12160</strain>
    </source>
</reference>
<evidence type="ECO:0000313" key="2">
    <source>
        <dbReference type="Proteomes" id="UP000605670"/>
    </source>
</evidence>
<comment type="caution">
    <text evidence="1">The sequence shown here is derived from an EMBL/GenBank/DDBJ whole genome shotgun (WGS) entry which is preliminary data.</text>
</comment>